<keyword evidence="1" id="KW-0479">Metal-binding</keyword>
<dbReference type="Gene3D" id="2.20.25.240">
    <property type="match status" value="1"/>
</dbReference>
<gene>
    <name evidence="5" type="ORF">ABMA27_001368</name>
</gene>
<dbReference type="InterPro" id="IPR007588">
    <property type="entry name" value="Znf_FLYWCH"/>
</dbReference>
<keyword evidence="6" id="KW-1185">Reference proteome</keyword>
<evidence type="ECO:0000313" key="6">
    <source>
        <dbReference type="Proteomes" id="UP001549920"/>
    </source>
</evidence>
<proteinExistence type="predicted"/>
<reference evidence="5 6" key="1">
    <citation type="submission" date="2024-06" db="EMBL/GenBank/DDBJ databases">
        <title>A chromosome-level genome assembly of beet webworm, Loxostege sticticalis.</title>
        <authorList>
            <person name="Zhang Y."/>
        </authorList>
    </citation>
    <scope>NUCLEOTIDE SEQUENCE [LARGE SCALE GENOMIC DNA]</scope>
    <source>
        <strain evidence="5">AQ026</strain>
        <tissue evidence="5">Whole body</tissue>
    </source>
</reference>
<sequence>MKFNLLSYISLSRIYSDAISKRKAASLPSIQIVMSKRGKPLLCVDGYTYFKKTTLKGKTRWCCSTHVPRGCKASIHTTDTEIIRTNTVHNHKPSNSVA</sequence>
<comment type="caution">
    <text evidence="5">The sequence shown here is derived from an EMBL/GenBank/DDBJ whole genome shotgun (WGS) entry which is preliminary data.</text>
</comment>
<evidence type="ECO:0000313" key="5">
    <source>
        <dbReference type="EMBL" id="KAL0881517.1"/>
    </source>
</evidence>
<keyword evidence="3" id="KW-0862">Zinc</keyword>
<accession>A0ABR3HY75</accession>
<evidence type="ECO:0000259" key="4">
    <source>
        <dbReference type="Pfam" id="PF04500"/>
    </source>
</evidence>
<dbReference type="Pfam" id="PF04500">
    <property type="entry name" value="FLYWCH"/>
    <property type="match status" value="1"/>
</dbReference>
<dbReference type="Proteomes" id="UP001549920">
    <property type="component" value="Unassembled WGS sequence"/>
</dbReference>
<dbReference type="EMBL" id="JBEUOH010000011">
    <property type="protein sequence ID" value="KAL0881517.1"/>
    <property type="molecule type" value="Genomic_DNA"/>
</dbReference>
<name>A0ABR3HY75_LOXSC</name>
<feature type="domain" description="FLYWCH-type" evidence="4">
    <location>
        <begin position="33"/>
        <end position="91"/>
    </location>
</feature>
<organism evidence="5 6">
    <name type="scientific">Loxostege sticticalis</name>
    <name type="common">Beet webworm moth</name>
    <dbReference type="NCBI Taxonomy" id="481309"/>
    <lineage>
        <taxon>Eukaryota</taxon>
        <taxon>Metazoa</taxon>
        <taxon>Ecdysozoa</taxon>
        <taxon>Arthropoda</taxon>
        <taxon>Hexapoda</taxon>
        <taxon>Insecta</taxon>
        <taxon>Pterygota</taxon>
        <taxon>Neoptera</taxon>
        <taxon>Endopterygota</taxon>
        <taxon>Lepidoptera</taxon>
        <taxon>Glossata</taxon>
        <taxon>Ditrysia</taxon>
        <taxon>Pyraloidea</taxon>
        <taxon>Crambidae</taxon>
        <taxon>Pyraustinae</taxon>
        <taxon>Loxostege</taxon>
    </lineage>
</organism>
<evidence type="ECO:0000256" key="1">
    <source>
        <dbReference type="ARBA" id="ARBA00022723"/>
    </source>
</evidence>
<protein>
    <recommendedName>
        <fullName evidence="4">FLYWCH-type domain-containing protein</fullName>
    </recommendedName>
</protein>
<evidence type="ECO:0000256" key="3">
    <source>
        <dbReference type="ARBA" id="ARBA00022833"/>
    </source>
</evidence>
<keyword evidence="2" id="KW-0863">Zinc-finger</keyword>
<evidence type="ECO:0000256" key="2">
    <source>
        <dbReference type="ARBA" id="ARBA00022771"/>
    </source>
</evidence>